<evidence type="ECO:0000313" key="8">
    <source>
        <dbReference type="Proteomes" id="UP000006310"/>
    </source>
</evidence>
<name>J7RU51_HUIN7</name>
<evidence type="ECO:0000313" key="7">
    <source>
        <dbReference type="EMBL" id="CCK68342.1"/>
    </source>
</evidence>
<dbReference type="STRING" id="1071383.J7RU51"/>
<sequence length="250" mass="28195">MLKYGSVSGNTARVRWFGSSATRQDFMSWFRRAKKEKALAKEPVRSTQEVMSDIESGKAIKGEAQIAKLDLTRENFIGKRVRKVPPLKEIPYNHWLSAKKVTKENELDTVLLDAYNSSVIGVGGAKIDAVTNAAFQSAFSDLATKFRFVKTLQCKTGHPISDYYLTVLSTPSQFKEYYMEAILSGKLAKFNEKEPNAIEIKADTYKAPNIHVNQEKTVGQQMSKFSKILREVKAMERAATEEALERARRS</sequence>
<dbReference type="InterPro" id="IPR036736">
    <property type="entry name" value="ACP-like_sf"/>
</dbReference>
<dbReference type="OrthoDB" id="3980895at2759"/>
<dbReference type="OMA" id="FQFTKFL"/>
<dbReference type="GeneID" id="34523977"/>
<evidence type="ECO:0000256" key="5">
    <source>
        <dbReference type="ARBA" id="ARBA00023274"/>
    </source>
</evidence>
<dbReference type="GO" id="GO:0005762">
    <property type="term" value="C:mitochondrial large ribosomal subunit"/>
    <property type="evidence" value="ECO:0007669"/>
    <property type="project" value="EnsemblFungi"/>
</dbReference>
<dbReference type="eggNOG" id="ENOG502S1NZ">
    <property type="taxonomic scope" value="Eukaryota"/>
</dbReference>
<evidence type="ECO:0000256" key="6">
    <source>
        <dbReference type="ARBA" id="ARBA00035183"/>
    </source>
</evidence>
<dbReference type="InterPro" id="IPR018305">
    <property type="entry name" value="Ribosomal_m50"/>
</dbReference>
<accession>J7RU51</accession>
<keyword evidence="5" id="KW-0687">Ribonucleoprotein</keyword>
<protein>
    <recommendedName>
        <fullName evidence="6">Large ribosomal subunit protein mL50</fullName>
    </recommendedName>
</protein>
<evidence type="ECO:0000256" key="1">
    <source>
        <dbReference type="ARBA" id="ARBA00004173"/>
    </source>
</evidence>
<gene>
    <name evidence="7" type="primary">KNAG0A06880</name>
    <name evidence="7" type="ordered locus">KNAG_0A06880</name>
</gene>
<proteinExistence type="inferred from homology"/>
<dbReference type="GO" id="GO:0003735">
    <property type="term" value="F:structural constituent of ribosome"/>
    <property type="evidence" value="ECO:0007669"/>
    <property type="project" value="EnsemblFungi"/>
</dbReference>
<comment type="subcellular location">
    <subcellularLocation>
        <location evidence="1">Mitochondrion</location>
    </subcellularLocation>
</comment>
<organism evidence="7 8">
    <name type="scientific">Huiozyma naganishii (strain ATCC MYA-139 / BCRC 22969 / CBS 8797 / KCTC 17520 / NBRC 10181 / NCYC 3082 / Yp74L-3)</name>
    <name type="common">Yeast</name>
    <name type="synonym">Kazachstania naganishii</name>
    <dbReference type="NCBI Taxonomy" id="1071383"/>
    <lineage>
        <taxon>Eukaryota</taxon>
        <taxon>Fungi</taxon>
        <taxon>Dikarya</taxon>
        <taxon>Ascomycota</taxon>
        <taxon>Saccharomycotina</taxon>
        <taxon>Saccharomycetes</taxon>
        <taxon>Saccharomycetales</taxon>
        <taxon>Saccharomycetaceae</taxon>
        <taxon>Huiozyma</taxon>
    </lineage>
</organism>
<dbReference type="Proteomes" id="UP000006310">
    <property type="component" value="Chromosome 1"/>
</dbReference>
<dbReference type="KEGG" id="kng:KNAG_0A06880"/>
<reference evidence="8" key="2">
    <citation type="submission" date="2012-08" db="EMBL/GenBank/DDBJ databases">
        <title>Genome sequence of Kazachstania naganishii.</title>
        <authorList>
            <person name="Gordon J.L."/>
            <person name="Armisen D."/>
            <person name="Proux-Wera E."/>
            <person name="OhEigeartaigh S.S."/>
            <person name="Byrne K.P."/>
            <person name="Wolfe K.H."/>
        </authorList>
    </citation>
    <scope>NUCLEOTIDE SEQUENCE [LARGE SCALE GENOMIC DNA]</scope>
    <source>
        <strain evidence="8">ATCC MYA-139 / BCRC 22969 / CBS 8797 / CCRC 22969 / KCTC 17520 / NBRC 10181 / NCYC 3082</strain>
    </source>
</reference>
<evidence type="ECO:0000256" key="2">
    <source>
        <dbReference type="ARBA" id="ARBA00008860"/>
    </source>
</evidence>
<dbReference type="HOGENOM" id="CLU_103468_0_0_1"/>
<keyword evidence="3" id="KW-0689">Ribosomal protein</keyword>
<keyword evidence="4" id="KW-0496">Mitochondrion</keyword>
<dbReference type="RefSeq" id="XP_022462588.1">
    <property type="nucleotide sequence ID" value="XM_022611151.1"/>
</dbReference>
<dbReference type="EMBL" id="HE978314">
    <property type="protein sequence ID" value="CCK68342.1"/>
    <property type="molecule type" value="Genomic_DNA"/>
</dbReference>
<dbReference type="Pfam" id="PF10501">
    <property type="entry name" value="Ribosomal_L50"/>
    <property type="match status" value="1"/>
</dbReference>
<dbReference type="AlphaFoldDB" id="J7RU51"/>
<dbReference type="Gene3D" id="1.10.1200.10">
    <property type="entry name" value="ACP-like"/>
    <property type="match status" value="1"/>
</dbReference>
<evidence type="ECO:0000256" key="3">
    <source>
        <dbReference type="ARBA" id="ARBA00022980"/>
    </source>
</evidence>
<reference evidence="7 8" key="1">
    <citation type="journal article" date="2011" name="Proc. Natl. Acad. Sci. U.S.A.">
        <title>Evolutionary erosion of yeast sex chromosomes by mating-type switching accidents.</title>
        <authorList>
            <person name="Gordon J.L."/>
            <person name="Armisen D."/>
            <person name="Proux-Wera E."/>
            <person name="Oheigeartaigh S.S."/>
            <person name="Byrne K.P."/>
            <person name="Wolfe K.H."/>
        </authorList>
    </citation>
    <scope>NUCLEOTIDE SEQUENCE [LARGE SCALE GENOMIC DNA]</scope>
    <source>
        <strain evidence="8">ATCC MYA-139 / BCRC 22969 / CBS 8797 / CCRC 22969 / KCTC 17520 / NBRC 10181 / NCYC 3082</strain>
    </source>
</reference>
<comment type="similarity">
    <text evidence="2">Belongs to the mitochondrion-specific ribosomal protein mL50 family.</text>
</comment>
<keyword evidence="8" id="KW-1185">Reference proteome</keyword>
<evidence type="ECO:0000256" key="4">
    <source>
        <dbReference type="ARBA" id="ARBA00023128"/>
    </source>
</evidence>